<feature type="domain" description="Putative beta-lactamase-inhibitor-like PepSY-like" evidence="2">
    <location>
        <begin position="242"/>
        <end position="325"/>
    </location>
</feature>
<reference evidence="4 5" key="1">
    <citation type="submission" date="2022-02" db="EMBL/GenBank/DDBJ databases">
        <authorList>
            <person name="Cha I.-T."/>
            <person name="Lee K.-E."/>
            <person name="Park S.-J."/>
        </authorList>
    </citation>
    <scope>NUCLEOTIDE SEQUENCE [LARGE SCALE GENOMIC DNA]</scope>
    <source>
        <strain evidence="4 5">K3R-10</strain>
    </source>
</reference>
<evidence type="ECO:0000313" key="3">
    <source>
        <dbReference type="EMBL" id="WGK94724.1"/>
    </source>
</evidence>
<evidence type="ECO:0000256" key="1">
    <source>
        <dbReference type="SAM" id="SignalP"/>
    </source>
</evidence>
<accession>A0ABY8N920</accession>
<keyword evidence="1" id="KW-0732">Signal</keyword>
<dbReference type="PROSITE" id="PS51257">
    <property type="entry name" value="PROKAR_LIPOPROTEIN"/>
    <property type="match status" value="1"/>
</dbReference>
<dbReference type="RefSeq" id="WP_264532547.1">
    <property type="nucleotide sequence ID" value="NZ_CP092332.1"/>
</dbReference>
<dbReference type="Proteomes" id="UP001232117">
    <property type="component" value="Chromosome"/>
</dbReference>
<feature type="domain" description="Putative beta-lactamase-inhibitor-like PepSY-like" evidence="2">
    <location>
        <begin position="36"/>
        <end position="81"/>
    </location>
</feature>
<feature type="domain" description="Putative beta-lactamase-inhibitor-like PepSY-like" evidence="2">
    <location>
        <begin position="341"/>
        <end position="398"/>
    </location>
</feature>
<feature type="signal peptide" evidence="1">
    <location>
        <begin position="1"/>
        <end position="21"/>
    </location>
</feature>
<reference evidence="4 5" key="2">
    <citation type="submission" date="2023-06" db="EMBL/GenBank/DDBJ databases">
        <title>Complete Genome Sequence of Flavobacterium keumense K3R-10.</title>
        <authorList>
            <person name="Jeong H."/>
            <person name="Jhang S.Y."/>
            <person name="Kim J.N."/>
        </authorList>
    </citation>
    <scope>NUCLEOTIDE SEQUENCE [LARGE SCALE GENOMIC DNA]</scope>
    <source>
        <strain evidence="4 5">K3R-10</strain>
    </source>
</reference>
<keyword evidence="5" id="KW-1185">Reference proteome</keyword>
<protein>
    <recommendedName>
        <fullName evidence="2">Putative beta-lactamase-inhibitor-like PepSY-like domain-containing protein</fullName>
    </recommendedName>
</protein>
<dbReference type="InterPro" id="IPR021533">
    <property type="entry name" value="PepSY-like"/>
</dbReference>
<evidence type="ECO:0000259" key="2">
    <source>
        <dbReference type="Pfam" id="PF11396"/>
    </source>
</evidence>
<dbReference type="EMBL" id="CP092332">
    <property type="protein sequence ID" value="WGK94737.1"/>
    <property type="molecule type" value="Genomic_DNA"/>
</dbReference>
<evidence type="ECO:0000313" key="5">
    <source>
        <dbReference type="Proteomes" id="UP001232117"/>
    </source>
</evidence>
<dbReference type="SUPFAM" id="SSF160574">
    <property type="entry name" value="BT0923-like"/>
    <property type="match status" value="2"/>
</dbReference>
<gene>
    <name evidence="3" type="ORF">MG292_00410</name>
    <name evidence="4" type="ORF">MG292_00490</name>
</gene>
<proteinExistence type="predicted"/>
<sequence>MKNQQKSILAFALSVMLFSCSNDEPIGTGTQVSATNSTYEVVAAAALPTAASAYISSNYAGATTTEVNLNSNGTYAVYITNTSGTTAKSTVATANTKSLIQLNFTVKGAFVSAKTQTLVAIVDLLPAITTYISTNYAGAVINAAHVESDGSFDVLLTAADGSKVKLNFKSDGAFVSAKALKANGNHKHNHSNGHTPIAIADLADAIKTYITTNYSGATITSAHKESDGTFDVFITTASGAKLNINFSASGDFVSVSSDDIHHSDNGTVIAISTLSSAITAYINTNYAGATIVNAKQETDGNVEVYILTATGIKLELKFDASGNFVSLSSNSNNHFPSNEAPVALANLLATIKTYITTNYIGATIKEAHIESDGTFDVVIVTSSGVQIKLKFSATGAFLRIKN</sequence>
<name>A0ABY8N920_9FLAO</name>
<dbReference type="Gene3D" id="3.40.1420.30">
    <property type="match status" value="3"/>
</dbReference>
<dbReference type="EMBL" id="CP092332">
    <property type="protein sequence ID" value="WGK94724.1"/>
    <property type="molecule type" value="Genomic_DNA"/>
</dbReference>
<dbReference type="Pfam" id="PF11396">
    <property type="entry name" value="PepSY_like"/>
    <property type="match status" value="3"/>
</dbReference>
<feature type="chain" id="PRO_5045034313" description="Putative beta-lactamase-inhibitor-like PepSY-like domain-containing protein" evidence="1">
    <location>
        <begin position="22"/>
        <end position="402"/>
    </location>
</feature>
<evidence type="ECO:0000313" key="4">
    <source>
        <dbReference type="EMBL" id="WGK94737.1"/>
    </source>
</evidence>
<organism evidence="4 5">
    <name type="scientific">Flavobacterium keumense</name>
    <dbReference type="NCBI Taxonomy" id="1306518"/>
    <lineage>
        <taxon>Bacteria</taxon>
        <taxon>Pseudomonadati</taxon>
        <taxon>Bacteroidota</taxon>
        <taxon>Flavobacteriia</taxon>
        <taxon>Flavobacteriales</taxon>
        <taxon>Flavobacteriaceae</taxon>
        <taxon>Flavobacterium</taxon>
    </lineage>
</organism>